<dbReference type="Pfam" id="PF00593">
    <property type="entry name" value="TonB_dep_Rec_b-barrel"/>
    <property type="match status" value="1"/>
</dbReference>
<dbReference type="Gene3D" id="2.170.130.10">
    <property type="entry name" value="TonB-dependent receptor, plug domain"/>
    <property type="match status" value="1"/>
</dbReference>
<organism evidence="7 8">
    <name type="scientific">Pseudoalteromonas arctica</name>
    <dbReference type="NCBI Taxonomy" id="394751"/>
    <lineage>
        <taxon>Bacteria</taxon>
        <taxon>Pseudomonadati</taxon>
        <taxon>Pseudomonadota</taxon>
        <taxon>Gammaproteobacteria</taxon>
        <taxon>Alteromonadales</taxon>
        <taxon>Pseudoalteromonadaceae</taxon>
        <taxon>Pseudoalteromonas</taxon>
    </lineage>
</organism>
<keyword evidence="4" id="KW-0798">TonB box</keyword>
<keyword evidence="2 4" id="KW-0472">Membrane</keyword>
<keyword evidence="7" id="KW-0675">Receptor</keyword>
<evidence type="ECO:0000259" key="5">
    <source>
        <dbReference type="Pfam" id="PF00593"/>
    </source>
</evidence>
<gene>
    <name evidence="7" type="ORF">HHO47_03880</name>
</gene>
<comment type="caution">
    <text evidence="7">The sequence shown here is derived from an EMBL/GenBank/DDBJ whole genome shotgun (WGS) entry which is preliminary data.</text>
</comment>
<feature type="domain" description="TonB-dependent receptor plug" evidence="6">
    <location>
        <begin position="44"/>
        <end position="146"/>
    </location>
</feature>
<evidence type="ECO:0000256" key="2">
    <source>
        <dbReference type="ARBA" id="ARBA00023136"/>
    </source>
</evidence>
<feature type="domain" description="TonB-dependent receptor-like beta-barrel" evidence="5">
    <location>
        <begin position="436"/>
        <end position="929"/>
    </location>
</feature>
<protein>
    <submittedName>
        <fullName evidence="7">TonB-dependent receptor</fullName>
    </submittedName>
</protein>
<reference evidence="7" key="1">
    <citation type="submission" date="2020-04" db="EMBL/GenBank/DDBJ databases">
        <title>Genome Sequencing for Pseudoaltermonas arctica.</title>
        <authorList>
            <person name="Elkins N.S."/>
        </authorList>
    </citation>
    <scope>NUCLEOTIDE SEQUENCE [LARGE SCALE GENOMIC DNA]</scope>
    <source>
        <strain evidence="7">NEC-BIFX-2020_0012</strain>
    </source>
</reference>
<evidence type="ECO:0000313" key="7">
    <source>
        <dbReference type="EMBL" id="NMM40003.1"/>
    </source>
</evidence>
<dbReference type="Pfam" id="PF07715">
    <property type="entry name" value="Plug"/>
    <property type="match status" value="1"/>
</dbReference>
<dbReference type="Proteomes" id="UP000570493">
    <property type="component" value="Unassembled WGS sequence"/>
</dbReference>
<dbReference type="InterPro" id="IPR036942">
    <property type="entry name" value="Beta-barrel_TonB_sf"/>
</dbReference>
<keyword evidence="8" id="KW-1185">Reference proteome</keyword>
<accession>A0A7Y0DQZ2</accession>
<dbReference type="PANTHER" id="PTHR40980">
    <property type="entry name" value="PLUG DOMAIN-CONTAINING PROTEIN"/>
    <property type="match status" value="1"/>
</dbReference>
<name>A0A7Y0DQZ2_9GAMM</name>
<dbReference type="EMBL" id="JABBMT010000004">
    <property type="protein sequence ID" value="NMM40003.1"/>
    <property type="molecule type" value="Genomic_DNA"/>
</dbReference>
<dbReference type="InterPro" id="IPR000531">
    <property type="entry name" value="Beta-barrel_TonB"/>
</dbReference>
<dbReference type="Gene3D" id="2.40.170.20">
    <property type="entry name" value="TonB-dependent receptor, beta-barrel domain"/>
    <property type="match status" value="1"/>
</dbReference>
<dbReference type="NCBIfam" id="TIGR01782">
    <property type="entry name" value="TonB-Xanth-Caul"/>
    <property type="match status" value="1"/>
</dbReference>
<evidence type="ECO:0000256" key="1">
    <source>
        <dbReference type="ARBA" id="ARBA00004442"/>
    </source>
</evidence>
<evidence type="ECO:0000313" key="8">
    <source>
        <dbReference type="Proteomes" id="UP000570493"/>
    </source>
</evidence>
<dbReference type="GO" id="GO:0009279">
    <property type="term" value="C:cell outer membrane"/>
    <property type="evidence" value="ECO:0007669"/>
    <property type="project" value="UniProtKB-SubCell"/>
</dbReference>
<evidence type="ECO:0000256" key="3">
    <source>
        <dbReference type="ARBA" id="ARBA00023237"/>
    </source>
</evidence>
<comment type="similarity">
    <text evidence="4">Belongs to the TonB-dependent receptor family.</text>
</comment>
<dbReference type="AlphaFoldDB" id="A0A7Y0DQZ2"/>
<dbReference type="SUPFAM" id="SSF56935">
    <property type="entry name" value="Porins"/>
    <property type="match status" value="1"/>
</dbReference>
<evidence type="ECO:0000259" key="6">
    <source>
        <dbReference type="Pfam" id="PF07715"/>
    </source>
</evidence>
<sequence>MAMGISALIPHTAIAEEEPAVNTDIEVIQVSGIRGSLVKSMDIKRQSAGVVDAITSEDIGKFPDTNLAESLQRITGVSIDRSNGEGSKITVRGFGPEFNLVTLNDRQMPTTGGRSFDFGDIATESVSGVEVYKTTRADTSSGGIGATVNITTAKPLSNPGMHASVGAKAVHDTSNVNGSDITPEYSGIYSNTFNDDKFGILISGSVQKRDNREQSMAVDNWIPDVDISSSPNLALTDNNQRADGSTWYPQNAGYAFSDNSRKRTNGQLVLQYAPTDNITATVDYTYSKLEFEKDGRSFGLWFNNGGNVNAANINENGTYTQVTEVGGDYSTNLNQGKTVNENKSLGFNIDWQVTDTFNIEFDAHNSSASSVGQDAFMLIGNTSCDSCDNSTINIDEKTADFSQGEIPLIDMTLTNGQAEILPSDMGSLFTSVGKDENTNELDQYQLKGTWYNEDSGALASINFGVSHTKIDFRTTTSYSGQLAAGWWTKSADWYDDSLFTRVDSTGLLDGFSGGGSDKLLNYYYDANFNDIAAIAESIDCDHPDGGLGACSWPADVNGKIQSGPIDDDHRISEKTLALYMQANFETEFNGMPINITTGLRYEQTNVSSSSLERPAANMEWVNGNEWSYIYADERSFSTGEGTSKEFLPSFNMNVEVIEDVIARFSYSRSLARPPVSALRSTTSFLGNPKVGQRKVAVGNPDLKPYIADNIDLSLEYYYGEGSYVSTGYYRKQVENFLVNVTTEETISDITDAFIGERAEQARADLAEAGIQPTDQAIHDQINANLGNEPGTPILGDTTDPLATFYVSRDTNVETANLWGWELAAQHMFGDTGFGVAANATFVFGDVEADRDVIGYQFALPGLSDSANFSAIYDLDGLSARVSYNWRDEFLTGFDQHSAPIFTEAYGQWDINVNYAVNEQFTVFFEGLNLTDETQRTYVRYSEQLLRANQYGARYNIGFRYSF</sequence>
<dbReference type="InterPro" id="IPR037066">
    <property type="entry name" value="Plug_dom_sf"/>
</dbReference>
<dbReference type="InterPro" id="IPR012910">
    <property type="entry name" value="Plug_dom"/>
</dbReference>
<comment type="subcellular location">
    <subcellularLocation>
        <location evidence="1 4">Cell outer membrane</location>
    </subcellularLocation>
</comment>
<dbReference type="InterPro" id="IPR010104">
    <property type="entry name" value="TonB_rcpt_bac"/>
</dbReference>
<dbReference type="PANTHER" id="PTHR40980:SF3">
    <property type="entry name" value="TONB-DEPENDENT RECEPTOR-LIKE BETA-BARREL DOMAIN-CONTAINING PROTEIN"/>
    <property type="match status" value="1"/>
</dbReference>
<evidence type="ECO:0000256" key="4">
    <source>
        <dbReference type="RuleBase" id="RU003357"/>
    </source>
</evidence>
<keyword evidence="3" id="KW-0998">Cell outer membrane</keyword>
<proteinExistence type="inferred from homology"/>